<proteinExistence type="predicted"/>
<accession>A0A5K3F5Y0</accession>
<feature type="region of interest" description="Disordered" evidence="1">
    <location>
        <begin position="14"/>
        <end position="39"/>
    </location>
</feature>
<evidence type="ECO:0000256" key="1">
    <source>
        <dbReference type="SAM" id="MobiDB-lite"/>
    </source>
</evidence>
<organism evidence="2">
    <name type="scientific">Mesocestoides corti</name>
    <name type="common">Flatworm</name>
    <dbReference type="NCBI Taxonomy" id="53468"/>
    <lineage>
        <taxon>Eukaryota</taxon>
        <taxon>Metazoa</taxon>
        <taxon>Spiralia</taxon>
        <taxon>Lophotrochozoa</taxon>
        <taxon>Platyhelminthes</taxon>
        <taxon>Cestoda</taxon>
        <taxon>Eucestoda</taxon>
        <taxon>Cyclophyllidea</taxon>
        <taxon>Mesocestoididae</taxon>
        <taxon>Mesocestoides</taxon>
    </lineage>
</organism>
<sequence length="62" mass="6833">MFLTSEALIGHIKSTIHSQEKDQPFQGTTATAPTTTNDDHLRVTNLARECDFPVSDFSLPSL</sequence>
<dbReference type="WBParaSite" id="MCU_005721-RA">
    <property type="protein sequence ID" value="MCU_005721-RA"/>
    <property type="gene ID" value="MCU_005721"/>
</dbReference>
<protein>
    <submittedName>
        <fullName evidence="2">C2H2-type domain-containing protein</fullName>
    </submittedName>
</protein>
<evidence type="ECO:0000313" key="2">
    <source>
        <dbReference type="WBParaSite" id="MCU_005721-RA"/>
    </source>
</evidence>
<dbReference type="AlphaFoldDB" id="A0A5K3F5Y0"/>
<reference evidence="2" key="1">
    <citation type="submission" date="2019-11" db="UniProtKB">
        <authorList>
            <consortium name="WormBaseParasite"/>
        </authorList>
    </citation>
    <scope>IDENTIFICATION</scope>
</reference>
<name>A0A5K3F5Y0_MESCO</name>